<proteinExistence type="predicted"/>
<dbReference type="PANTHER" id="PTHR33795">
    <property type="entry name" value="INSERTION ELEMENT IS150 PROTEIN INSJ"/>
    <property type="match status" value="1"/>
</dbReference>
<feature type="region of interest" description="Disordered" evidence="1">
    <location>
        <begin position="114"/>
        <end position="144"/>
    </location>
</feature>
<dbReference type="Gene3D" id="1.10.10.60">
    <property type="entry name" value="Homeodomain-like"/>
    <property type="match status" value="1"/>
</dbReference>
<evidence type="ECO:0000313" key="2">
    <source>
        <dbReference type="EMBL" id="KAA6313174.1"/>
    </source>
</evidence>
<evidence type="ECO:0000256" key="1">
    <source>
        <dbReference type="SAM" id="MobiDB-lite"/>
    </source>
</evidence>
<dbReference type="EMBL" id="SNRY01006177">
    <property type="protein sequence ID" value="KAA6313174.1"/>
    <property type="molecule type" value="Genomic_DNA"/>
</dbReference>
<dbReference type="InterPro" id="IPR009057">
    <property type="entry name" value="Homeodomain-like_sf"/>
</dbReference>
<sequence>MGGGHYYEQTFISREAEYSFSSTQGEPIKRLSKDSHIREGMLLEWVRKYDLYGEAGLQKQPSIRATLDFKEEAVRLIMEKHLPLPQVVLQYGVSKSALESWIRMVKVNGYASLHQQKKRGRPPKAMGRSKKREPETELEQLQTENTRLRVENALLKKVKALVEEREARERMSGRKPSKN</sequence>
<gene>
    <name evidence="2" type="ORF">EZS27_036011</name>
</gene>
<reference evidence="2" key="1">
    <citation type="submission" date="2019-03" db="EMBL/GenBank/DDBJ databases">
        <title>Single cell metagenomics reveals metabolic interactions within the superorganism composed of flagellate Streblomastix strix and complex community of Bacteroidetes bacteria on its surface.</title>
        <authorList>
            <person name="Treitli S.C."/>
            <person name="Kolisko M."/>
            <person name="Husnik F."/>
            <person name="Keeling P."/>
            <person name="Hampl V."/>
        </authorList>
    </citation>
    <scope>NUCLEOTIDE SEQUENCE</scope>
    <source>
        <strain evidence="2">STM</strain>
    </source>
</reference>
<accession>A0A5J4PX15</accession>
<organism evidence="2">
    <name type="scientific">termite gut metagenome</name>
    <dbReference type="NCBI Taxonomy" id="433724"/>
    <lineage>
        <taxon>unclassified sequences</taxon>
        <taxon>metagenomes</taxon>
        <taxon>organismal metagenomes</taxon>
    </lineage>
</organism>
<comment type="caution">
    <text evidence="2">The sequence shown here is derived from an EMBL/GenBank/DDBJ whole genome shotgun (WGS) entry which is preliminary data.</text>
</comment>
<dbReference type="PANTHER" id="PTHR33795:SF1">
    <property type="entry name" value="INSERTION ELEMENT IS150 PROTEIN INSJ"/>
    <property type="match status" value="1"/>
</dbReference>
<feature type="compositionally biased region" description="Basic residues" evidence="1">
    <location>
        <begin position="115"/>
        <end position="131"/>
    </location>
</feature>
<evidence type="ECO:0008006" key="3">
    <source>
        <dbReference type="Google" id="ProtNLM"/>
    </source>
</evidence>
<dbReference type="AlphaFoldDB" id="A0A5J4PX15"/>
<dbReference type="InterPro" id="IPR052057">
    <property type="entry name" value="IS150/IS1296_orfA-like"/>
</dbReference>
<dbReference type="SUPFAM" id="SSF46689">
    <property type="entry name" value="Homeodomain-like"/>
    <property type="match status" value="1"/>
</dbReference>
<protein>
    <recommendedName>
        <fullName evidence="3">Transposase</fullName>
    </recommendedName>
</protein>
<name>A0A5J4PX15_9ZZZZ</name>